<gene>
    <name evidence="8" type="ORF">HBF25_09560</name>
</gene>
<evidence type="ECO:0000313" key="9">
    <source>
        <dbReference type="Proteomes" id="UP000490980"/>
    </source>
</evidence>
<evidence type="ECO:0000256" key="1">
    <source>
        <dbReference type="ARBA" id="ARBA00004533"/>
    </source>
</evidence>
<feature type="transmembrane region" description="Helical" evidence="7">
    <location>
        <begin position="98"/>
        <end position="124"/>
    </location>
</feature>
<proteinExistence type="predicted"/>
<evidence type="ECO:0000256" key="5">
    <source>
        <dbReference type="ARBA" id="ARBA00022989"/>
    </source>
</evidence>
<keyword evidence="4 7" id="KW-0812">Transmembrane</keyword>
<organism evidence="8 9">
    <name type="scientific">Luteibacter anthropi</name>
    <dbReference type="NCBI Taxonomy" id="564369"/>
    <lineage>
        <taxon>Bacteria</taxon>
        <taxon>Pseudomonadati</taxon>
        <taxon>Pseudomonadota</taxon>
        <taxon>Gammaproteobacteria</taxon>
        <taxon>Lysobacterales</taxon>
        <taxon>Rhodanobacteraceae</taxon>
        <taxon>Luteibacter</taxon>
    </lineage>
</organism>
<keyword evidence="3" id="KW-0997">Cell inner membrane</keyword>
<dbReference type="EMBL" id="JAARLZ010000004">
    <property type="protein sequence ID" value="NII06629.1"/>
    <property type="molecule type" value="Genomic_DNA"/>
</dbReference>
<feature type="transmembrane region" description="Helical" evidence="7">
    <location>
        <begin position="50"/>
        <end position="70"/>
    </location>
</feature>
<accession>A0A7X5UA21</accession>
<evidence type="ECO:0000256" key="4">
    <source>
        <dbReference type="ARBA" id="ARBA00022692"/>
    </source>
</evidence>
<keyword evidence="6 7" id="KW-0472">Membrane</keyword>
<dbReference type="InterPro" id="IPR051800">
    <property type="entry name" value="PqiA-PqiB_transport"/>
</dbReference>
<dbReference type="RefSeq" id="WP_166947743.1">
    <property type="nucleotide sequence ID" value="NZ_CP077072.1"/>
</dbReference>
<dbReference type="PANTHER" id="PTHR30462">
    <property type="entry name" value="INTERMEMBRANE TRANSPORT PROTEIN PQIB-RELATED"/>
    <property type="match status" value="1"/>
</dbReference>
<feature type="transmembrane region" description="Helical" evidence="7">
    <location>
        <begin position="145"/>
        <end position="165"/>
    </location>
</feature>
<evidence type="ECO:0000256" key="2">
    <source>
        <dbReference type="ARBA" id="ARBA00022475"/>
    </source>
</evidence>
<comment type="subcellular location">
    <subcellularLocation>
        <location evidence="1">Cell inner membrane</location>
    </subcellularLocation>
</comment>
<evidence type="ECO:0000256" key="7">
    <source>
        <dbReference type="SAM" id="Phobius"/>
    </source>
</evidence>
<feature type="transmembrane region" description="Helical" evidence="7">
    <location>
        <begin position="177"/>
        <end position="194"/>
    </location>
</feature>
<dbReference type="AlphaFoldDB" id="A0A7X5UA21"/>
<comment type="caution">
    <text evidence="8">The sequence shown here is derived from an EMBL/GenBank/DDBJ whole genome shotgun (WGS) entry which is preliminary data.</text>
</comment>
<dbReference type="InterPro" id="IPR007498">
    <property type="entry name" value="PqiA-like"/>
</dbReference>
<name>A0A7X5UA21_9GAMM</name>
<dbReference type="PANTHER" id="PTHR30462:SF3">
    <property type="entry name" value="INTERMEMBRANE TRANSPORT PROTEIN PQIA"/>
    <property type="match status" value="1"/>
</dbReference>
<protein>
    <submittedName>
        <fullName evidence="8">Paraquat-inducible membrane protein A</fullName>
    </submittedName>
</protein>
<keyword evidence="9" id="KW-1185">Reference proteome</keyword>
<dbReference type="Proteomes" id="UP000490980">
    <property type="component" value="Unassembled WGS sequence"/>
</dbReference>
<sequence length="206" mass="23158">MSALPRARELGMMSCHVCRLVTTYSEDPHACCPRCGNALHIRKRGSLGRAWALLIAAAIFYLPANLFPIMRTQSLFSKDDNTILSGIVELWRAGSPDLAIIVFTASIVVPMLKFIILGYLLVSVQRSSNWGSRQRAKLYRFVELVGYWSMLDVFVVAILSALVHFKVLSRVEPLPGVVYFGMVVVLTMFSAMSFDPRLIWDNRKSQ</sequence>
<keyword evidence="5 7" id="KW-1133">Transmembrane helix</keyword>
<dbReference type="Pfam" id="PF04403">
    <property type="entry name" value="PqiA"/>
    <property type="match status" value="1"/>
</dbReference>
<dbReference type="GO" id="GO:0005886">
    <property type="term" value="C:plasma membrane"/>
    <property type="evidence" value="ECO:0007669"/>
    <property type="project" value="UniProtKB-SubCell"/>
</dbReference>
<evidence type="ECO:0000313" key="8">
    <source>
        <dbReference type="EMBL" id="NII06629.1"/>
    </source>
</evidence>
<evidence type="ECO:0000256" key="3">
    <source>
        <dbReference type="ARBA" id="ARBA00022519"/>
    </source>
</evidence>
<keyword evidence="2" id="KW-1003">Cell membrane</keyword>
<evidence type="ECO:0000256" key="6">
    <source>
        <dbReference type="ARBA" id="ARBA00023136"/>
    </source>
</evidence>
<reference evidence="8 9" key="1">
    <citation type="submission" date="2020-03" db="EMBL/GenBank/DDBJ databases">
        <authorList>
            <person name="Lai Q."/>
        </authorList>
    </citation>
    <scope>NUCLEOTIDE SEQUENCE [LARGE SCALE GENOMIC DNA]</scope>
    <source>
        <strain evidence="8 9">CCUG 25036</strain>
    </source>
</reference>